<feature type="transmembrane region" description="Helical" evidence="1">
    <location>
        <begin position="134"/>
        <end position="160"/>
    </location>
</feature>
<protein>
    <submittedName>
        <fullName evidence="2">Putative membrane protein DUF2238</fullName>
    </submittedName>
</protein>
<feature type="transmembrane region" description="Helical" evidence="1">
    <location>
        <begin position="7"/>
        <end position="25"/>
    </location>
</feature>
<reference evidence="2 3" key="1">
    <citation type="submission" date="2018-04" db="EMBL/GenBank/DDBJ databases">
        <title>Genomic Encyclopedia of Archaeal and Bacterial Type Strains, Phase II (KMG-II): from individual species to whole genera.</title>
        <authorList>
            <person name="Goeker M."/>
        </authorList>
    </citation>
    <scope>NUCLEOTIDE SEQUENCE [LARGE SCALE GENOMIC DNA]</scope>
    <source>
        <strain evidence="2 3">DSM 18064</strain>
    </source>
</reference>
<comment type="caution">
    <text evidence="2">The sequence shown here is derived from an EMBL/GenBank/DDBJ whole genome shotgun (WGS) entry which is preliminary data.</text>
</comment>
<feature type="transmembrane region" description="Helical" evidence="1">
    <location>
        <begin position="172"/>
        <end position="191"/>
    </location>
</feature>
<organism evidence="2 3">
    <name type="scientific">Rhodovulum imhoffii</name>
    <dbReference type="NCBI Taxonomy" id="365340"/>
    <lineage>
        <taxon>Bacteria</taxon>
        <taxon>Pseudomonadati</taxon>
        <taxon>Pseudomonadota</taxon>
        <taxon>Alphaproteobacteria</taxon>
        <taxon>Rhodobacterales</taxon>
        <taxon>Paracoccaceae</taxon>
        <taxon>Rhodovulum</taxon>
    </lineage>
</organism>
<dbReference type="OrthoDB" id="274748at2"/>
<dbReference type="RefSeq" id="WP_107891740.1">
    <property type="nucleotide sequence ID" value="NZ_QAAA01000006.1"/>
</dbReference>
<keyword evidence="1" id="KW-1133">Transmembrane helix</keyword>
<evidence type="ECO:0000256" key="1">
    <source>
        <dbReference type="SAM" id="Phobius"/>
    </source>
</evidence>
<evidence type="ECO:0000313" key="3">
    <source>
        <dbReference type="Proteomes" id="UP000243859"/>
    </source>
</evidence>
<dbReference type="Proteomes" id="UP000243859">
    <property type="component" value="Unassembled WGS sequence"/>
</dbReference>
<keyword evidence="1" id="KW-0472">Membrane</keyword>
<feature type="transmembrane region" description="Helical" evidence="1">
    <location>
        <begin position="61"/>
        <end position="85"/>
    </location>
</feature>
<feature type="transmembrane region" description="Helical" evidence="1">
    <location>
        <begin position="31"/>
        <end position="49"/>
    </location>
</feature>
<sequence>MTRAHWAVLLFTLGYVAVFSAWFLGTGNTEFLFYVVTMLVLIALVALSWRKGDYPLPILWALSLWGLAHMAGGGVPVGDSVLYAAVLVPVVENAEMTILKYDQAVHAYGFGVTAWLLHHLLVRHYPPARGSLSALAFPALGAMGLGAVNEIVEFIAVLAVPETNVGGYVNTALDLVFNAFGACITVAAIHLSGAKTST</sequence>
<dbReference type="Pfam" id="PF09997">
    <property type="entry name" value="DUF2238"/>
    <property type="match status" value="1"/>
</dbReference>
<dbReference type="InterPro" id="IPR014509">
    <property type="entry name" value="YjdF-like"/>
</dbReference>
<accession>A0A2T5BSZ9</accession>
<name>A0A2T5BSZ9_9RHOB</name>
<keyword evidence="3" id="KW-1185">Reference proteome</keyword>
<proteinExistence type="predicted"/>
<dbReference type="EMBL" id="QAAA01000006">
    <property type="protein sequence ID" value="PTN02523.1"/>
    <property type="molecule type" value="Genomic_DNA"/>
</dbReference>
<feature type="transmembrane region" description="Helical" evidence="1">
    <location>
        <begin position="105"/>
        <end position="122"/>
    </location>
</feature>
<evidence type="ECO:0000313" key="2">
    <source>
        <dbReference type="EMBL" id="PTN02523.1"/>
    </source>
</evidence>
<gene>
    <name evidence="2" type="ORF">C8N32_10696</name>
</gene>
<keyword evidence="1" id="KW-0812">Transmembrane</keyword>
<dbReference type="AlphaFoldDB" id="A0A2T5BSZ9"/>